<keyword evidence="1" id="KW-0698">rRNA processing</keyword>
<reference evidence="6" key="1">
    <citation type="journal article" date="2015" name="Nature">
        <title>Complex archaea that bridge the gap between prokaryotes and eukaryotes.</title>
        <authorList>
            <person name="Spang A."/>
            <person name="Saw J.H."/>
            <person name="Jorgensen S.L."/>
            <person name="Zaremba-Niedzwiedzka K."/>
            <person name="Martijn J."/>
            <person name="Lind A.E."/>
            <person name="van Eijk R."/>
            <person name="Schleper C."/>
            <person name="Guy L."/>
            <person name="Ettema T.J."/>
        </authorList>
    </citation>
    <scope>NUCLEOTIDE SEQUENCE</scope>
</reference>
<keyword evidence="2" id="KW-0489">Methyltransferase</keyword>
<dbReference type="InterPro" id="IPR002877">
    <property type="entry name" value="RNA_MeTrfase_FtsJ_dom"/>
</dbReference>
<evidence type="ECO:0000256" key="1">
    <source>
        <dbReference type="ARBA" id="ARBA00022552"/>
    </source>
</evidence>
<proteinExistence type="inferred from homology"/>
<evidence type="ECO:0000313" key="6">
    <source>
        <dbReference type="EMBL" id="KKN04715.1"/>
    </source>
</evidence>
<dbReference type="Gene3D" id="3.40.50.150">
    <property type="entry name" value="Vaccinia Virus protein VP39"/>
    <property type="match status" value="1"/>
</dbReference>
<dbReference type="PIRSF" id="PIRSF005461">
    <property type="entry name" value="23S_rRNA_mtase"/>
    <property type="match status" value="1"/>
</dbReference>
<gene>
    <name evidence="6" type="ORF">LCGC14_1094640</name>
</gene>
<feature type="domain" description="Ribosomal RNA methyltransferase FtsJ" evidence="5">
    <location>
        <begin position="22"/>
        <end position="209"/>
    </location>
</feature>
<dbReference type="PANTHER" id="PTHR10920:SF13">
    <property type="entry name" value="PRE-RRNA 2'-O-RIBOSE RNA METHYLTRANSFERASE FTSJ3"/>
    <property type="match status" value="1"/>
</dbReference>
<dbReference type="GO" id="GO:0008173">
    <property type="term" value="F:RNA methyltransferase activity"/>
    <property type="evidence" value="ECO:0007669"/>
    <property type="project" value="TreeGrafter"/>
</dbReference>
<organism evidence="6">
    <name type="scientific">marine sediment metagenome</name>
    <dbReference type="NCBI Taxonomy" id="412755"/>
    <lineage>
        <taxon>unclassified sequences</taxon>
        <taxon>metagenomes</taxon>
        <taxon>ecological metagenomes</taxon>
    </lineage>
</organism>
<sequence>MTNKQINHKRDFHYKQAKKEGYRARSAYKLIDIQKRYNIFKRAFYILDLGCAPGSWLQVAKSNAESNLIKYNDVHYHRDHYKILGVDTKNVFPIENIQTLKTDLRNPEINAKIKSNFQNKLDLILSDASINKSGNKFSDHLRQNKLCYSIVDIAKHHLKFKGILVMKAFQGIDFVELVRNFKNEFKISKTYKPQASKKKSNEIYLIGIQKKN</sequence>
<evidence type="ECO:0000256" key="2">
    <source>
        <dbReference type="ARBA" id="ARBA00022603"/>
    </source>
</evidence>
<accession>A0A0F9MBB9</accession>
<dbReference type="HAMAP" id="MF_01547">
    <property type="entry name" value="RNA_methyltr_E"/>
    <property type="match status" value="1"/>
</dbReference>
<keyword evidence="4" id="KW-0949">S-adenosyl-L-methionine</keyword>
<dbReference type="PANTHER" id="PTHR10920">
    <property type="entry name" value="RIBOSOMAL RNA METHYLTRANSFERASE"/>
    <property type="match status" value="1"/>
</dbReference>
<protein>
    <recommendedName>
        <fullName evidence="5">Ribosomal RNA methyltransferase FtsJ domain-containing protein</fullName>
    </recommendedName>
</protein>
<name>A0A0F9MBB9_9ZZZZ</name>
<dbReference type="Pfam" id="PF01728">
    <property type="entry name" value="FtsJ"/>
    <property type="match status" value="1"/>
</dbReference>
<dbReference type="EMBL" id="LAZR01004884">
    <property type="protein sequence ID" value="KKN04715.1"/>
    <property type="molecule type" value="Genomic_DNA"/>
</dbReference>
<dbReference type="GO" id="GO:0006364">
    <property type="term" value="P:rRNA processing"/>
    <property type="evidence" value="ECO:0007669"/>
    <property type="project" value="UniProtKB-KW"/>
</dbReference>
<dbReference type="GO" id="GO:0001510">
    <property type="term" value="P:RNA methylation"/>
    <property type="evidence" value="ECO:0007669"/>
    <property type="project" value="InterPro"/>
</dbReference>
<dbReference type="InterPro" id="IPR050082">
    <property type="entry name" value="RNA_methyltr_RlmE"/>
</dbReference>
<evidence type="ECO:0000256" key="3">
    <source>
        <dbReference type="ARBA" id="ARBA00022679"/>
    </source>
</evidence>
<evidence type="ECO:0000256" key="4">
    <source>
        <dbReference type="ARBA" id="ARBA00022691"/>
    </source>
</evidence>
<evidence type="ECO:0000259" key="5">
    <source>
        <dbReference type="Pfam" id="PF01728"/>
    </source>
</evidence>
<dbReference type="InterPro" id="IPR015507">
    <property type="entry name" value="rRNA-MeTfrase_E"/>
</dbReference>
<comment type="caution">
    <text evidence="6">The sequence shown here is derived from an EMBL/GenBank/DDBJ whole genome shotgun (WGS) entry which is preliminary data.</text>
</comment>
<dbReference type="SUPFAM" id="SSF53335">
    <property type="entry name" value="S-adenosyl-L-methionine-dependent methyltransferases"/>
    <property type="match status" value="1"/>
</dbReference>
<keyword evidence="3" id="KW-0808">Transferase</keyword>
<dbReference type="AlphaFoldDB" id="A0A0F9MBB9"/>
<dbReference type="InterPro" id="IPR029063">
    <property type="entry name" value="SAM-dependent_MTases_sf"/>
</dbReference>